<evidence type="ECO:0000256" key="2">
    <source>
        <dbReference type="ARBA" id="ARBA00022448"/>
    </source>
</evidence>
<evidence type="ECO:0000256" key="4">
    <source>
        <dbReference type="ARBA" id="ARBA00022692"/>
    </source>
</evidence>
<dbReference type="EMBL" id="JAYWTM010000006">
    <property type="protein sequence ID" value="MEC5342575.1"/>
    <property type="molecule type" value="Genomic_DNA"/>
</dbReference>
<keyword evidence="6 7" id="KW-0472">Membrane</keyword>
<comment type="subcellular location">
    <subcellularLocation>
        <location evidence="1">Cell membrane</location>
        <topology evidence="1">Multi-pass membrane protein</topology>
    </subcellularLocation>
</comment>
<evidence type="ECO:0000313" key="8">
    <source>
        <dbReference type="EMBL" id="MEC5342575.1"/>
    </source>
</evidence>
<dbReference type="Gene3D" id="1.10.3860.10">
    <property type="entry name" value="Sodium:dicarboxylate symporter"/>
    <property type="match status" value="1"/>
</dbReference>
<dbReference type="Proteomes" id="UP001309705">
    <property type="component" value="Unassembled WGS sequence"/>
</dbReference>
<evidence type="ECO:0000256" key="3">
    <source>
        <dbReference type="ARBA" id="ARBA00022475"/>
    </source>
</evidence>
<dbReference type="InterPro" id="IPR001991">
    <property type="entry name" value="Na-dicarboxylate_symporter"/>
</dbReference>
<accession>A0ABU6JPU1</accession>
<dbReference type="InterPro" id="IPR010921">
    <property type="entry name" value="Trp_repressor/repl_initiator"/>
</dbReference>
<evidence type="ECO:0000256" key="6">
    <source>
        <dbReference type="ARBA" id="ARBA00023136"/>
    </source>
</evidence>
<evidence type="ECO:0000256" key="5">
    <source>
        <dbReference type="ARBA" id="ARBA00022989"/>
    </source>
</evidence>
<keyword evidence="3" id="KW-1003">Cell membrane</keyword>
<reference evidence="8 9" key="1">
    <citation type="journal article" date="2017" name="Int. J. Syst. Evol. Microbiol.">
        <title>Brenneria populi subsp. brevivirga subsp. nov. isolated from symptomatic bark of Populus x euramericana canker, and description of Brenneria populi subsp. populi subsp. nov.</title>
        <authorList>
            <person name="Zheng M.H."/>
            <person name="Piao C.G."/>
            <person name="Xue H."/>
            <person name="Guo M.W."/>
            <person name="Li Y."/>
        </authorList>
    </citation>
    <scope>NUCLEOTIDE SEQUENCE [LARGE SCALE GENOMIC DNA]</scope>
    <source>
        <strain evidence="8 9">D9-5</strain>
    </source>
</reference>
<dbReference type="SUPFAM" id="SSF48295">
    <property type="entry name" value="TrpR-like"/>
    <property type="match status" value="1"/>
</dbReference>
<keyword evidence="5 7" id="KW-1133">Transmembrane helix</keyword>
<feature type="transmembrane region" description="Helical" evidence="7">
    <location>
        <begin position="46"/>
        <end position="69"/>
    </location>
</feature>
<organism evidence="8 9">
    <name type="scientific">Brenneria populi</name>
    <dbReference type="NCBI Taxonomy" id="1505588"/>
    <lineage>
        <taxon>Bacteria</taxon>
        <taxon>Pseudomonadati</taxon>
        <taxon>Pseudomonadota</taxon>
        <taxon>Gammaproteobacteria</taxon>
        <taxon>Enterobacterales</taxon>
        <taxon>Pectobacteriaceae</taxon>
        <taxon>Brenneria</taxon>
    </lineage>
</organism>
<dbReference type="InterPro" id="IPR036458">
    <property type="entry name" value="Na:dicarbo_symporter_sf"/>
</dbReference>
<proteinExistence type="predicted"/>
<keyword evidence="9" id="KW-1185">Reference proteome</keyword>
<dbReference type="Pfam" id="PF00375">
    <property type="entry name" value="SDF"/>
    <property type="match status" value="1"/>
</dbReference>
<dbReference type="RefSeq" id="WP_327617901.1">
    <property type="nucleotide sequence ID" value="NZ_JAYWTM010000006.1"/>
</dbReference>
<dbReference type="PANTHER" id="PTHR42865:SF7">
    <property type="entry name" value="PROTON_GLUTAMATE-ASPARTATE SYMPORTER"/>
    <property type="match status" value="1"/>
</dbReference>
<name>A0ABU6JPU1_9GAMM</name>
<keyword evidence="4 7" id="KW-0812">Transmembrane</keyword>
<gene>
    <name evidence="8" type="ORF">VSX58_08135</name>
</gene>
<dbReference type="PANTHER" id="PTHR42865">
    <property type="entry name" value="PROTON/GLUTAMATE-ASPARTATE SYMPORTER"/>
    <property type="match status" value="1"/>
</dbReference>
<evidence type="ECO:0000313" key="9">
    <source>
        <dbReference type="Proteomes" id="UP001309705"/>
    </source>
</evidence>
<sequence>MVEVLSGPERRLRRTPQEKIAIIQQTMEPGMTVSHVARLHGINATLFIAQLYGIHLGLQELILLVLTMVVTSKGAAGVPGFMFVIMLATLSSAGLPLEGLALIAGVDRIMDMGRTALNVVGNALAPLIIAKWEGLYDEEKGRHYLQSLTCR</sequence>
<protein>
    <submittedName>
        <fullName evidence="8">Cation:dicarboxylase symporter family transporter</fullName>
    </submittedName>
</protein>
<keyword evidence="2" id="KW-0813">Transport</keyword>
<comment type="caution">
    <text evidence="8">The sequence shown here is derived from an EMBL/GenBank/DDBJ whole genome shotgun (WGS) entry which is preliminary data.</text>
</comment>
<feature type="transmembrane region" description="Helical" evidence="7">
    <location>
        <begin position="81"/>
        <end position="104"/>
    </location>
</feature>
<evidence type="ECO:0000256" key="7">
    <source>
        <dbReference type="SAM" id="Phobius"/>
    </source>
</evidence>
<dbReference type="SUPFAM" id="SSF118215">
    <property type="entry name" value="Proton glutamate symport protein"/>
    <property type="match status" value="1"/>
</dbReference>
<evidence type="ECO:0000256" key="1">
    <source>
        <dbReference type="ARBA" id="ARBA00004651"/>
    </source>
</evidence>